<dbReference type="RefSeq" id="XP_019016371.1">
    <property type="nucleotide sequence ID" value="XM_019161375.1"/>
</dbReference>
<evidence type="ECO:0000313" key="3">
    <source>
        <dbReference type="Proteomes" id="UP000094455"/>
    </source>
</evidence>
<reference evidence="2 3" key="1">
    <citation type="journal article" date="2016" name="Proc. Natl. Acad. Sci. U.S.A.">
        <title>Comparative genomics of biotechnologically important yeasts.</title>
        <authorList>
            <person name="Riley R."/>
            <person name="Haridas S."/>
            <person name="Wolfe K.H."/>
            <person name="Lopes M.R."/>
            <person name="Hittinger C.T."/>
            <person name="Goeker M."/>
            <person name="Salamov A.A."/>
            <person name="Wisecaver J.H."/>
            <person name="Long T.M."/>
            <person name="Calvey C.H."/>
            <person name="Aerts A.L."/>
            <person name="Barry K.W."/>
            <person name="Choi C."/>
            <person name="Clum A."/>
            <person name="Coughlan A.Y."/>
            <person name="Deshpande S."/>
            <person name="Douglass A.P."/>
            <person name="Hanson S.J."/>
            <person name="Klenk H.-P."/>
            <person name="LaButti K.M."/>
            <person name="Lapidus A."/>
            <person name="Lindquist E.A."/>
            <person name="Lipzen A.M."/>
            <person name="Meier-Kolthoff J.P."/>
            <person name="Ohm R.A."/>
            <person name="Otillar R.P."/>
            <person name="Pangilinan J.L."/>
            <person name="Peng Y."/>
            <person name="Rokas A."/>
            <person name="Rosa C.A."/>
            <person name="Scheuner C."/>
            <person name="Sibirny A.A."/>
            <person name="Slot J.C."/>
            <person name="Stielow J.B."/>
            <person name="Sun H."/>
            <person name="Kurtzman C.P."/>
            <person name="Blackwell M."/>
            <person name="Grigoriev I.V."/>
            <person name="Jeffries T.W."/>
        </authorList>
    </citation>
    <scope>NUCLEOTIDE SEQUENCE [LARGE SCALE GENOMIC DNA]</scope>
    <source>
        <strain evidence="2 3">NRRL Y-2026</strain>
    </source>
</reference>
<gene>
    <name evidence="2" type="ORF">PICMEDRAFT_168710</name>
</gene>
<accession>A0A1E3NI66</accession>
<dbReference type="Proteomes" id="UP000094455">
    <property type="component" value="Unassembled WGS sequence"/>
</dbReference>
<dbReference type="GeneID" id="30178062"/>
<feature type="region of interest" description="Disordered" evidence="1">
    <location>
        <begin position="107"/>
        <end position="136"/>
    </location>
</feature>
<organism evidence="2 3">
    <name type="scientific">Pichia membranifaciens NRRL Y-2026</name>
    <dbReference type="NCBI Taxonomy" id="763406"/>
    <lineage>
        <taxon>Eukaryota</taxon>
        <taxon>Fungi</taxon>
        <taxon>Dikarya</taxon>
        <taxon>Ascomycota</taxon>
        <taxon>Saccharomycotina</taxon>
        <taxon>Pichiomycetes</taxon>
        <taxon>Pichiales</taxon>
        <taxon>Pichiaceae</taxon>
        <taxon>Pichia</taxon>
    </lineage>
</organism>
<dbReference type="EMBL" id="KV454005">
    <property type="protein sequence ID" value="ODQ45258.1"/>
    <property type="molecule type" value="Genomic_DNA"/>
</dbReference>
<evidence type="ECO:0000313" key="2">
    <source>
        <dbReference type="EMBL" id="ODQ45258.1"/>
    </source>
</evidence>
<dbReference type="OrthoDB" id="3993425at2759"/>
<keyword evidence="3" id="KW-1185">Reference proteome</keyword>
<evidence type="ECO:0000256" key="1">
    <source>
        <dbReference type="SAM" id="MobiDB-lite"/>
    </source>
</evidence>
<name>A0A1E3NI66_9ASCO</name>
<dbReference type="AlphaFoldDB" id="A0A1E3NI66"/>
<proteinExistence type="predicted"/>
<feature type="compositionally biased region" description="Basic and acidic residues" evidence="1">
    <location>
        <begin position="126"/>
        <end position="136"/>
    </location>
</feature>
<protein>
    <submittedName>
        <fullName evidence="2">Uncharacterized protein</fullName>
    </submittedName>
</protein>
<sequence>MEKKTYTKSILGFVKVESSQLVLLTYIELTSQMFYRQHIDHEDSDVITIDSGSINSDVSSPVVSPVVDENTVMNILHIDKDESVGSSRKSGTRGRFRELFRSLSWRNKAKPTTEDKGEVSDNNDAENTKEKDTHIEMDNDAFSFSNSPVRNVSSRNTFDNLYDTSKPMLHLQSNVSVDNLESFINNQENAFLPQHKESPISPATAESVLTPVNVDSIKIQKSKSPRRSLSRRFSLFSIRSRPSTAPSTLDLSNASSYFADETLLTNWRMPKYQTATVIAKRCPDHVETKRDTKLESEIYLFLNGSDNTKLEKVNRINTREKIQSNNIEKMLYFPYSKSFFDSSCLHKGNALSIRNDETNLTMSSEPHFFIYNDNSEIKTLNTEFDVDSMKRSSALSVKSMRFQELIEAHTQAAVHDNNNNICSQVNPLLELDQCMDALDVRGLIQIQAKNYNLEPSKIWKLWIDVVDKTKKSHRKFSVFTVLSEYSQIIKLQKSYDTLLDYYIHDKNQQLYILKDEEIPIFHGKHKVKTYGEYVFVIPLASAKQVWRVILHLLVSEKLSLNSSKYETIGICWRRYAYKRQYGYHLTFYVDDRVRFSYNGANLFLSDIRLMVPENVKHCFRRCKTVFPGEKEVRILDVL</sequence>